<feature type="chain" id="PRO_5001642711" evidence="1">
    <location>
        <begin position="26"/>
        <end position="97"/>
    </location>
</feature>
<dbReference type="Proteomes" id="UP000027138">
    <property type="component" value="Unassembled WGS sequence"/>
</dbReference>
<dbReference type="EMBL" id="KK915662">
    <property type="protein sequence ID" value="KDP21132.1"/>
    <property type="molecule type" value="Genomic_DNA"/>
</dbReference>
<dbReference type="AlphaFoldDB" id="A0A067JBI6"/>
<dbReference type="InterPro" id="IPR038930">
    <property type="entry name" value="CEP13/CEP14"/>
</dbReference>
<keyword evidence="1" id="KW-0732">Signal</keyword>
<keyword evidence="3" id="KW-1185">Reference proteome</keyword>
<evidence type="ECO:0000256" key="1">
    <source>
        <dbReference type="SAM" id="SignalP"/>
    </source>
</evidence>
<dbReference type="PANTHER" id="PTHR37180">
    <property type="entry name" value="PRECURSOR OF CEP14"/>
    <property type="match status" value="1"/>
</dbReference>
<dbReference type="GO" id="GO:0006970">
    <property type="term" value="P:response to osmotic stress"/>
    <property type="evidence" value="ECO:0007669"/>
    <property type="project" value="InterPro"/>
</dbReference>
<sequence>MARSSALALFFLLIIVSTFVSNTESRKLLMTSKKEDSGSVSSSFASLVLGVLPKGTVPSSSPSRKGHATLANEQLFQRHLATIDRILGSVPSPGVGH</sequence>
<gene>
    <name evidence="2" type="ORF">JCGZ_21603</name>
</gene>
<dbReference type="STRING" id="180498.A0A067JBI6"/>
<dbReference type="OrthoDB" id="1915362at2759"/>
<proteinExistence type="predicted"/>
<evidence type="ECO:0000313" key="3">
    <source>
        <dbReference type="Proteomes" id="UP000027138"/>
    </source>
</evidence>
<name>A0A067JBI6_JATCU</name>
<evidence type="ECO:0000313" key="2">
    <source>
        <dbReference type="EMBL" id="KDP21132.1"/>
    </source>
</evidence>
<dbReference type="PANTHER" id="PTHR37180:SF2">
    <property type="entry name" value="PRECURSOR OF CEP14"/>
    <property type="match status" value="1"/>
</dbReference>
<protein>
    <submittedName>
        <fullName evidence="2">Uncharacterized protein</fullName>
    </submittedName>
</protein>
<dbReference type="KEGG" id="jcu:105649702"/>
<dbReference type="GO" id="GO:0006995">
    <property type="term" value="P:cellular response to nitrogen starvation"/>
    <property type="evidence" value="ECO:0007669"/>
    <property type="project" value="InterPro"/>
</dbReference>
<reference evidence="2 3" key="1">
    <citation type="journal article" date="2014" name="PLoS ONE">
        <title>Global Analysis of Gene Expression Profiles in Physic Nut (Jatropha curcas L.) Seedlings Exposed to Salt Stress.</title>
        <authorList>
            <person name="Zhang L."/>
            <person name="Zhang C."/>
            <person name="Wu P."/>
            <person name="Chen Y."/>
            <person name="Li M."/>
            <person name="Jiang H."/>
            <person name="Wu G."/>
        </authorList>
    </citation>
    <scope>NUCLEOTIDE SEQUENCE [LARGE SCALE GENOMIC DNA]</scope>
    <source>
        <strain evidence="3">cv. GZQX0401</strain>
        <tissue evidence="2">Young leaves</tissue>
    </source>
</reference>
<accession>A0A067JBI6</accession>
<organism evidence="2 3">
    <name type="scientific">Jatropha curcas</name>
    <name type="common">Barbados nut</name>
    <dbReference type="NCBI Taxonomy" id="180498"/>
    <lineage>
        <taxon>Eukaryota</taxon>
        <taxon>Viridiplantae</taxon>
        <taxon>Streptophyta</taxon>
        <taxon>Embryophyta</taxon>
        <taxon>Tracheophyta</taxon>
        <taxon>Spermatophyta</taxon>
        <taxon>Magnoliopsida</taxon>
        <taxon>eudicotyledons</taxon>
        <taxon>Gunneridae</taxon>
        <taxon>Pentapetalae</taxon>
        <taxon>rosids</taxon>
        <taxon>fabids</taxon>
        <taxon>Malpighiales</taxon>
        <taxon>Euphorbiaceae</taxon>
        <taxon>Crotonoideae</taxon>
        <taxon>Jatropheae</taxon>
        <taxon>Jatropha</taxon>
    </lineage>
</organism>
<feature type="signal peptide" evidence="1">
    <location>
        <begin position="1"/>
        <end position="25"/>
    </location>
</feature>